<evidence type="ECO:0000313" key="2">
    <source>
        <dbReference type="Proteomes" id="UP001148629"/>
    </source>
</evidence>
<protein>
    <submittedName>
        <fullName evidence="1">Uncharacterized protein</fullName>
    </submittedName>
</protein>
<sequence length="622" mass="70865">MFYLQSWQMLLIQHVEMTFSQNRLGGHAIQEWVKVIARARLIAKGIIKGLSQDLKDKPNGGVLAQIPQRGITNLVVKVNRRDWWTWTEAPDSQAHDNNAASEPPRLRLERHGLVGWTHQQDLFASDFAFTLVMETFGAKREQLERVVDEAKQLTWCTGSSRQLVWDGVVRDLSWDRVSNEVCAWLKKEPWKKTARRIEVRAVSFTLSFLLHKAVDKGAIPSLVQFIRPCRMSSSADADASSGDLDASSTQAITLSLSNLGVGDDTNIPEHEKGPHKMIKSYLLEHVEEFRHLQEMRKKGWESTQGDIHFNRQRKQADKSTETTERFFYGMMQSIGRDLNKATGAFDLSGIRNPVALDMCAAPGGFLAQILKKYPNARARAMSLPISKGGYKMRLQNSKLHVEFWDITTLAADMGLEKGQVPDSFPDADSLKFNKVFSNTKKHDLVVCDGAVLRTHERPMWRETHEATRLTLVQFALGLEHLQVGGTMVILLHKLDSWRSFNLIHQFSKFSTVQLFKHPKNHKIRSSFYLVAKDIQADNKLVKEAIATWKELYRVTTFGMEEEYYKMMWVDSKDVGAALDDFGESYVAMGRSIWKTQATALENASFMKPKTDGEKDQEDEEEN</sequence>
<gene>
    <name evidence="1" type="ORF">NM208_g11092</name>
</gene>
<name>A0ACC1RVI9_9HYPO</name>
<organism evidence="1 2">
    <name type="scientific">Fusarium decemcellulare</name>
    <dbReference type="NCBI Taxonomy" id="57161"/>
    <lineage>
        <taxon>Eukaryota</taxon>
        <taxon>Fungi</taxon>
        <taxon>Dikarya</taxon>
        <taxon>Ascomycota</taxon>
        <taxon>Pezizomycotina</taxon>
        <taxon>Sordariomycetes</taxon>
        <taxon>Hypocreomycetidae</taxon>
        <taxon>Hypocreales</taxon>
        <taxon>Nectriaceae</taxon>
        <taxon>Fusarium</taxon>
        <taxon>Fusarium decemcellulare species complex</taxon>
    </lineage>
</organism>
<reference evidence="1" key="1">
    <citation type="submission" date="2022-08" db="EMBL/GenBank/DDBJ databases">
        <title>Genome Sequence of Fusarium decemcellulare.</title>
        <authorList>
            <person name="Buettner E."/>
        </authorList>
    </citation>
    <scope>NUCLEOTIDE SEQUENCE</scope>
    <source>
        <strain evidence="1">Babe19</strain>
    </source>
</reference>
<dbReference type="Proteomes" id="UP001148629">
    <property type="component" value="Unassembled WGS sequence"/>
</dbReference>
<comment type="caution">
    <text evidence="1">The sequence shown here is derived from an EMBL/GenBank/DDBJ whole genome shotgun (WGS) entry which is preliminary data.</text>
</comment>
<proteinExistence type="predicted"/>
<evidence type="ECO:0000313" key="1">
    <source>
        <dbReference type="EMBL" id="KAJ3526636.1"/>
    </source>
</evidence>
<keyword evidence="2" id="KW-1185">Reference proteome</keyword>
<accession>A0ACC1RVI9</accession>
<dbReference type="EMBL" id="JANRMS010001694">
    <property type="protein sequence ID" value="KAJ3526636.1"/>
    <property type="molecule type" value="Genomic_DNA"/>
</dbReference>